<proteinExistence type="predicted"/>
<feature type="compositionally biased region" description="Polar residues" evidence="1">
    <location>
        <begin position="25"/>
        <end position="53"/>
    </location>
</feature>
<accession>A0A6A6QD99</accession>
<organism evidence="3 4">
    <name type="scientific">Lophium mytilinum</name>
    <dbReference type="NCBI Taxonomy" id="390894"/>
    <lineage>
        <taxon>Eukaryota</taxon>
        <taxon>Fungi</taxon>
        <taxon>Dikarya</taxon>
        <taxon>Ascomycota</taxon>
        <taxon>Pezizomycotina</taxon>
        <taxon>Dothideomycetes</taxon>
        <taxon>Pleosporomycetidae</taxon>
        <taxon>Mytilinidiales</taxon>
        <taxon>Mytilinidiaceae</taxon>
        <taxon>Lophium</taxon>
    </lineage>
</organism>
<dbReference type="EMBL" id="MU004198">
    <property type="protein sequence ID" value="KAF2489643.1"/>
    <property type="molecule type" value="Genomic_DNA"/>
</dbReference>
<dbReference type="GO" id="GO:0032259">
    <property type="term" value="P:methylation"/>
    <property type="evidence" value="ECO:0007669"/>
    <property type="project" value="UniProtKB-KW"/>
</dbReference>
<dbReference type="Pfam" id="PF08241">
    <property type="entry name" value="Methyltransf_11"/>
    <property type="match status" value="1"/>
</dbReference>
<evidence type="ECO:0000259" key="2">
    <source>
        <dbReference type="Pfam" id="PF08241"/>
    </source>
</evidence>
<reference evidence="3" key="1">
    <citation type="journal article" date="2020" name="Stud. Mycol.">
        <title>101 Dothideomycetes genomes: a test case for predicting lifestyles and emergence of pathogens.</title>
        <authorList>
            <person name="Haridas S."/>
            <person name="Albert R."/>
            <person name="Binder M."/>
            <person name="Bloem J."/>
            <person name="Labutti K."/>
            <person name="Salamov A."/>
            <person name="Andreopoulos B."/>
            <person name="Baker S."/>
            <person name="Barry K."/>
            <person name="Bills G."/>
            <person name="Bluhm B."/>
            <person name="Cannon C."/>
            <person name="Castanera R."/>
            <person name="Culley D."/>
            <person name="Daum C."/>
            <person name="Ezra D."/>
            <person name="Gonzalez J."/>
            <person name="Henrissat B."/>
            <person name="Kuo A."/>
            <person name="Liang C."/>
            <person name="Lipzen A."/>
            <person name="Lutzoni F."/>
            <person name="Magnuson J."/>
            <person name="Mondo S."/>
            <person name="Nolan M."/>
            <person name="Ohm R."/>
            <person name="Pangilinan J."/>
            <person name="Park H.-J."/>
            <person name="Ramirez L."/>
            <person name="Alfaro M."/>
            <person name="Sun H."/>
            <person name="Tritt A."/>
            <person name="Yoshinaga Y."/>
            <person name="Zwiers L.-H."/>
            <person name="Turgeon B."/>
            <person name="Goodwin S."/>
            <person name="Spatafora J."/>
            <person name="Crous P."/>
            <person name="Grigoriev I."/>
        </authorList>
    </citation>
    <scope>NUCLEOTIDE SEQUENCE</scope>
    <source>
        <strain evidence="3">CBS 269.34</strain>
    </source>
</reference>
<keyword evidence="3" id="KW-0808">Transferase</keyword>
<evidence type="ECO:0000313" key="4">
    <source>
        <dbReference type="Proteomes" id="UP000799750"/>
    </source>
</evidence>
<dbReference type="GO" id="GO:0010420">
    <property type="term" value="F:polyprenyldihydroxybenzoate methyltransferase activity"/>
    <property type="evidence" value="ECO:0007669"/>
    <property type="project" value="TreeGrafter"/>
</dbReference>
<keyword evidence="3" id="KW-0489">Methyltransferase</keyword>
<dbReference type="OrthoDB" id="66144at2759"/>
<evidence type="ECO:0000313" key="3">
    <source>
        <dbReference type="EMBL" id="KAF2489643.1"/>
    </source>
</evidence>
<dbReference type="Proteomes" id="UP000799750">
    <property type="component" value="Unassembled WGS sequence"/>
</dbReference>
<sequence length="353" mass="37154">MSSQPTTLNMTFDTSLAYAGDTDPALTQSFGSSTESDPSLYSRYQTPSQTTATADEDDIPSRNTTNSAHEGTPTVPSSAIAPKAPTSPTFSTFSTTAAATHITHLPTLATYDAWASVYDTDGNMLQAIDDLELATLLPQFLESVTTSTSSAPLALNLLDLGCGTGRTTLKLATHPYLPKTTVSLTALDFSAPMLALARTKLATTPLSPSITSTTLHCADAFATPAPAVLATLPAFDGIISTLVLEHVPLAAFWQRVAGLLKVGGWALVTNMHEEMGRESQAGFVAGDGRKVRGESWVHGVGETGEAARGAGLEVVGVWERGVEEGDLGKGVGERGRKWVGRRVWYGVLVRKGV</sequence>
<dbReference type="PANTHER" id="PTHR43464:SF52">
    <property type="entry name" value="PUTATIVE-RELATED"/>
    <property type="match status" value="1"/>
</dbReference>
<keyword evidence="4" id="KW-1185">Reference proteome</keyword>
<dbReference type="CDD" id="cd02440">
    <property type="entry name" value="AdoMet_MTases"/>
    <property type="match status" value="1"/>
</dbReference>
<dbReference type="InterPro" id="IPR013216">
    <property type="entry name" value="Methyltransf_11"/>
</dbReference>
<dbReference type="PANTHER" id="PTHR43464">
    <property type="entry name" value="METHYLTRANSFERASE"/>
    <property type="match status" value="1"/>
</dbReference>
<name>A0A6A6QD99_9PEZI</name>
<protein>
    <submittedName>
        <fullName evidence="3">S-adenosyl-L-methionine-dependent methyltransferase</fullName>
    </submittedName>
</protein>
<feature type="domain" description="Methyltransferase type 11" evidence="2">
    <location>
        <begin position="158"/>
        <end position="267"/>
    </location>
</feature>
<feature type="region of interest" description="Disordered" evidence="1">
    <location>
        <begin position="23"/>
        <end position="87"/>
    </location>
</feature>
<dbReference type="SUPFAM" id="SSF53335">
    <property type="entry name" value="S-adenosyl-L-methionine-dependent methyltransferases"/>
    <property type="match status" value="1"/>
</dbReference>
<dbReference type="Gene3D" id="3.40.50.150">
    <property type="entry name" value="Vaccinia Virus protein VP39"/>
    <property type="match status" value="1"/>
</dbReference>
<gene>
    <name evidence="3" type="ORF">BU16DRAFT_553058</name>
</gene>
<evidence type="ECO:0000256" key="1">
    <source>
        <dbReference type="SAM" id="MobiDB-lite"/>
    </source>
</evidence>
<dbReference type="AlphaFoldDB" id="A0A6A6QD99"/>
<feature type="compositionally biased region" description="Polar residues" evidence="1">
    <location>
        <begin position="61"/>
        <end position="77"/>
    </location>
</feature>
<dbReference type="InterPro" id="IPR029063">
    <property type="entry name" value="SAM-dependent_MTases_sf"/>
</dbReference>